<dbReference type="GO" id="GO:0005886">
    <property type="term" value="C:plasma membrane"/>
    <property type="evidence" value="ECO:0007669"/>
    <property type="project" value="UniProtKB-SubCell"/>
</dbReference>
<keyword evidence="12" id="KW-0812">Transmembrane</keyword>
<comment type="caution">
    <text evidence="14">The sequence shown here is derived from an EMBL/GenBank/DDBJ whole genome shotgun (WGS) entry which is preliminary data.</text>
</comment>
<keyword evidence="7" id="KW-0735">Signal-anchor</keyword>
<dbReference type="FunFam" id="3.40.50.2000:FF:000032">
    <property type="entry name" value="3-deoxy-D-manno-octulosonic acid transferase"/>
    <property type="match status" value="1"/>
</dbReference>
<feature type="transmembrane region" description="Helical" evidence="12">
    <location>
        <begin position="12"/>
        <end position="35"/>
    </location>
</feature>
<dbReference type="PANTHER" id="PTHR42755:SF1">
    <property type="entry name" value="3-DEOXY-D-MANNO-OCTULOSONIC ACID TRANSFERASE, MITOCHONDRIAL-RELATED"/>
    <property type="match status" value="1"/>
</dbReference>
<dbReference type="Pfam" id="PF04413">
    <property type="entry name" value="Glycos_transf_N"/>
    <property type="match status" value="1"/>
</dbReference>
<evidence type="ECO:0000256" key="7">
    <source>
        <dbReference type="ARBA" id="ARBA00022968"/>
    </source>
</evidence>
<accession>A0A2S6HAI0</accession>
<keyword evidence="12" id="KW-1003">Cell membrane</keyword>
<dbReference type="Gene3D" id="3.40.50.11720">
    <property type="entry name" value="3-Deoxy-D-manno-octulosonic-acid transferase, N-terminal domain"/>
    <property type="match status" value="1"/>
</dbReference>
<proteinExistence type="inferred from homology"/>
<dbReference type="PANTHER" id="PTHR42755">
    <property type="entry name" value="3-DEOXY-MANNO-OCTULOSONATE CYTIDYLYLTRANSFERASE"/>
    <property type="match status" value="1"/>
</dbReference>
<evidence type="ECO:0000313" key="15">
    <source>
        <dbReference type="Proteomes" id="UP000240010"/>
    </source>
</evidence>
<organism evidence="14 15">
    <name type="scientific">Methylobacter tundripaludum</name>
    <dbReference type="NCBI Taxonomy" id="173365"/>
    <lineage>
        <taxon>Bacteria</taxon>
        <taxon>Pseudomonadati</taxon>
        <taxon>Pseudomonadota</taxon>
        <taxon>Gammaproteobacteria</taxon>
        <taxon>Methylococcales</taxon>
        <taxon>Methylococcaceae</taxon>
        <taxon>Methylobacter</taxon>
    </lineage>
</organism>
<dbReference type="EC" id="2.4.99.12" evidence="4 12"/>
<dbReference type="InterPro" id="IPR007507">
    <property type="entry name" value="Glycos_transf_N"/>
</dbReference>
<keyword evidence="12" id="KW-0448">Lipopolysaccharide biosynthesis</keyword>
<evidence type="ECO:0000259" key="13">
    <source>
        <dbReference type="Pfam" id="PF04413"/>
    </source>
</evidence>
<evidence type="ECO:0000256" key="1">
    <source>
        <dbReference type="ARBA" id="ARBA00004388"/>
    </source>
</evidence>
<evidence type="ECO:0000256" key="2">
    <source>
        <dbReference type="ARBA" id="ARBA00004713"/>
    </source>
</evidence>
<evidence type="ECO:0000256" key="10">
    <source>
        <dbReference type="PIRSR" id="PIRSR639901-1"/>
    </source>
</evidence>
<gene>
    <name evidence="14" type="ORF">B0F87_10986</name>
</gene>
<feature type="domain" description="3-deoxy-D-manno-octulosonic-acid transferase N-terminal" evidence="13">
    <location>
        <begin position="45"/>
        <end position="223"/>
    </location>
</feature>
<evidence type="ECO:0000313" key="14">
    <source>
        <dbReference type="EMBL" id="PPK74440.1"/>
    </source>
</evidence>
<dbReference type="Gene3D" id="3.40.50.2000">
    <property type="entry name" value="Glycogen Phosphorylase B"/>
    <property type="match status" value="1"/>
</dbReference>
<evidence type="ECO:0000256" key="8">
    <source>
        <dbReference type="ARBA" id="ARBA00031445"/>
    </source>
</evidence>
<evidence type="ECO:0000256" key="6">
    <source>
        <dbReference type="ARBA" id="ARBA00022679"/>
    </source>
</evidence>
<comment type="similarity">
    <text evidence="3">Belongs to the glycosyltransferase group 1 family. Glycosyltransferase 30 subfamily.</text>
</comment>
<comment type="pathway">
    <text evidence="2 12">Bacterial outer membrane biogenesis; LPS core biosynthesis.</text>
</comment>
<evidence type="ECO:0000256" key="9">
    <source>
        <dbReference type="ARBA" id="ARBA00049183"/>
    </source>
</evidence>
<dbReference type="AlphaFoldDB" id="A0A2S6HAI0"/>
<dbReference type="EMBL" id="PTIZ01000009">
    <property type="protein sequence ID" value="PPK74440.1"/>
    <property type="molecule type" value="Genomic_DNA"/>
</dbReference>
<dbReference type="FunFam" id="3.40.50.11720:FF:000001">
    <property type="entry name" value="3-deoxy-D-manno-octulosonic acid transferase"/>
    <property type="match status" value="1"/>
</dbReference>
<dbReference type="UniPathway" id="UPA00958"/>
<feature type="active site" description="Proton acceptor" evidence="10">
    <location>
        <position position="72"/>
    </location>
</feature>
<evidence type="ECO:0000256" key="12">
    <source>
        <dbReference type="RuleBase" id="RU365103"/>
    </source>
</evidence>
<dbReference type="SUPFAM" id="SSF53756">
    <property type="entry name" value="UDP-Glycosyltransferase/glycogen phosphorylase"/>
    <property type="match status" value="1"/>
</dbReference>
<evidence type="ECO:0000256" key="3">
    <source>
        <dbReference type="ARBA" id="ARBA00006380"/>
    </source>
</evidence>
<protein>
    <recommendedName>
        <fullName evidence="5 12">3-deoxy-D-manno-octulosonic acid transferase</fullName>
        <shortName evidence="12">Kdo transferase</shortName>
        <ecNumber evidence="4 12">2.4.99.12</ecNumber>
    </recommendedName>
    <alternativeName>
        <fullName evidence="8 12">Lipid IV(A) 3-deoxy-D-manno-octulosonic acid transferase</fullName>
    </alternativeName>
</protein>
<dbReference type="InterPro" id="IPR038107">
    <property type="entry name" value="Glycos_transf_N_sf"/>
</dbReference>
<dbReference type="GO" id="GO:0009244">
    <property type="term" value="P:lipopolysaccharide core region biosynthetic process"/>
    <property type="evidence" value="ECO:0007669"/>
    <property type="project" value="UniProtKB-UniRule"/>
</dbReference>
<keyword evidence="6 12" id="KW-0808">Transferase</keyword>
<dbReference type="GO" id="GO:0009245">
    <property type="term" value="P:lipid A biosynthetic process"/>
    <property type="evidence" value="ECO:0007669"/>
    <property type="project" value="TreeGrafter"/>
</dbReference>
<evidence type="ECO:0000256" key="11">
    <source>
        <dbReference type="PIRSR" id="PIRSR639901-2"/>
    </source>
</evidence>
<feature type="site" description="Transition state stabilizer" evidence="11">
    <location>
        <position position="142"/>
    </location>
</feature>
<evidence type="ECO:0000256" key="5">
    <source>
        <dbReference type="ARBA" id="ARBA00019077"/>
    </source>
</evidence>
<evidence type="ECO:0000256" key="4">
    <source>
        <dbReference type="ARBA" id="ARBA00012621"/>
    </source>
</evidence>
<comment type="subcellular location">
    <subcellularLocation>
        <location evidence="1">Cell inner membrane</location>
        <topology evidence="1">Single-pass membrane protein</topology>
        <orientation evidence="1">Cytoplasmic side</orientation>
    </subcellularLocation>
    <subcellularLocation>
        <location evidence="12">Cell membrane</location>
    </subcellularLocation>
</comment>
<sequence length="432" mass="48586">MSKILPETLTFLAMRAFYSCLFYLLIPFILVRLIWRSIKAPAYRHRWSERFALYSKEFPRNVIWFHAVSVGEVEALFPLAKKIQRQYPDATLLITTTTPTGSARVKAVMQESVEHVYLPYDIPCAVGRFIRCFKPRIAVIMETEIWPNLFACCGKNEIPLYIINARLSEKSASGYQKIPALIYPALARVKLIAAQTQDDASRFVAIGAKTETVKTLGNIKFDVEVSNEIIEQGLQLKADLFGGRFVWLIASTHKDEEAIFLEIYKKIKQNIPELLLVIVPRHPERFGEVKKLCEQDQLAVVMRTSGEICHQYADVYLADTMGELKVLYASSDVAFVGGSMVPVGGHNILEAAAVGTPVLFGPYMANFKEIAEGVLRRDAAIQCQDESEIINAIVALYADSAYRQSLAEKGRVFVQQNQGATTRIFDMLSQDI</sequence>
<comment type="catalytic activity">
    <reaction evidence="9 12">
        <text>lipid IVA (E. coli) + CMP-3-deoxy-beta-D-manno-octulosonate = alpha-Kdo-(2-&gt;6)-lipid IVA (E. coli) + CMP + H(+)</text>
        <dbReference type="Rhea" id="RHEA:28066"/>
        <dbReference type="ChEBI" id="CHEBI:15378"/>
        <dbReference type="ChEBI" id="CHEBI:58603"/>
        <dbReference type="ChEBI" id="CHEBI:60364"/>
        <dbReference type="ChEBI" id="CHEBI:60377"/>
        <dbReference type="ChEBI" id="CHEBI:85987"/>
        <dbReference type="EC" id="2.4.99.12"/>
    </reaction>
</comment>
<dbReference type="InterPro" id="IPR039901">
    <property type="entry name" value="Kdotransferase"/>
</dbReference>
<dbReference type="Proteomes" id="UP000240010">
    <property type="component" value="Unassembled WGS sequence"/>
</dbReference>
<name>A0A2S6HAI0_9GAMM</name>
<comment type="function">
    <text evidence="12">Involved in lipopolysaccharide (LPS) biosynthesis. Catalyzes the transfer of 3-deoxy-D-manno-octulosonate (Kdo) residue(s) from CMP-Kdo to lipid IV(A), the tetraacyldisaccharide-1,4'-bisphosphate precursor of lipid A.</text>
</comment>
<dbReference type="NCBIfam" id="NF004388">
    <property type="entry name" value="PRK05749.1-4"/>
    <property type="match status" value="1"/>
</dbReference>
<dbReference type="GO" id="GO:0043842">
    <property type="term" value="F:Kdo transferase activity"/>
    <property type="evidence" value="ECO:0007669"/>
    <property type="project" value="UniProtKB-EC"/>
</dbReference>
<keyword evidence="12" id="KW-0472">Membrane</keyword>
<keyword evidence="12" id="KW-1133">Transmembrane helix</keyword>
<feature type="site" description="Transition state stabilizer" evidence="11">
    <location>
        <position position="220"/>
    </location>
</feature>
<reference evidence="14 15" key="1">
    <citation type="submission" date="2018-02" db="EMBL/GenBank/DDBJ databases">
        <title>Subsurface microbial communities from deep shales in Ohio and West Virginia, USA.</title>
        <authorList>
            <person name="Wrighton K."/>
        </authorList>
    </citation>
    <scope>NUCLEOTIDE SEQUENCE [LARGE SCALE GENOMIC DNA]</scope>
    <source>
        <strain evidence="14 15">OWC-DMM</strain>
    </source>
</reference>